<dbReference type="InterPro" id="IPR004459">
    <property type="entry name" value="CobQ_synth"/>
</dbReference>
<dbReference type="HAMAP" id="MF_00028">
    <property type="entry name" value="CobQ"/>
    <property type="match status" value="1"/>
</dbReference>
<dbReference type="Pfam" id="PF01656">
    <property type="entry name" value="CbiA"/>
    <property type="match status" value="1"/>
</dbReference>
<name>A0A1G8BW54_9PROT</name>
<protein>
    <recommendedName>
        <fullName evidence="3 7">Cobyric acid synthase</fullName>
    </recommendedName>
</protein>
<comment type="pathway">
    <text evidence="1 7">Cofactor biosynthesis; adenosylcobalamin biosynthesis.</text>
</comment>
<dbReference type="NCBIfam" id="NF001989">
    <property type="entry name" value="PRK00784.1"/>
    <property type="match status" value="1"/>
</dbReference>
<accession>A0A1G8BW54</accession>
<reference evidence="11" key="1">
    <citation type="submission" date="2016-10" db="EMBL/GenBank/DDBJ databases">
        <authorList>
            <person name="Varghese N."/>
            <person name="Submissions S."/>
        </authorList>
    </citation>
    <scope>NUCLEOTIDE SEQUENCE [LARGE SCALE GENOMIC DNA]</scope>
    <source>
        <strain evidence="11">930I</strain>
    </source>
</reference>
<dbReference type="EMBL" id="FNCV01000006">
    <property type="protein sequence ID" value="SDH37334.1"/>
    <property type="molecule type" value="Genomic_DNA"/>
</dbReference>
<dbReference type="Gene3D" id="3.40.50.880">
    <property type="match status" value="1"/>
</dbReference>
<dbReference type="InterPro" id="IPR002586">
    <property type="entry name" value="CobQ/CobB/MinD/ParA_Nub-bd_dom"/>
</dbReference>
<evidence type="ECO:0000256" key="3">
    <source>
        <dbReference type="ARBA" id="ARBA00019833"/>
    </source>
</evidence>
<evidence type="ECO:0000259" key="8">
    <source>
        <dbReference type="Pfam" id="PF01656"/>
    </source>
</evidence>
<dbReference type="SUPFAM" id="SSF52540">
    <property type="entry name" value="P-loop containing nucleoside triphosphate hydrolases"/>
    <property type="match status" value="1"/>
</dbReference>
<feature type="active site" description="Nucleophile" evidence="7">
    <location>
        <position position="364"/>
    </location>
</feature>
<proteinExistence type="inferred from homology"/>
<dbReference type="RefSeq" id="WP_092619527.1">
    <property type="nucleotide sequence ID" value="NZ_FNCV01000006.1"/>
</dbReference>
<feature type="domain" description="CobQ/CobB/MinD/ParA nucleotide binding" evidence="8">
    <location>
        <begin position="25"/>
        <end position="268"/>
    </location>
</feature>
<dbReference type="PANTHER" id="PTHR21343:SF1">
    <property type="entry name" value="COBYRIC ACID SYNTHASE"/>
    <property type="match status" value="1"/>
</dbReference>
<keyword evidence="4 7" id="KW-0169">Cobalamin biosynthesis</keyword>
<feature type="domain" description="CobB/CobQ-like glutamine amidotransferase" evidence="9">
    <location>
        <begin position="284"/>
        <end position="471"/>
    </location>
</feature>
<evidence type="ECO:0000313" key="11">
    <source>
        <dbReference type="Proteomes" id="UP000217076"/>
    </source>
</evidence>
<dbReference type="STRING" id="83401.SAMN05421742_106136"/>
<sequence length="518" mass="55834">MIVPPDTSGLPTEVDQRPRRARVLMLQGTSSDVGKSLLVAGLCRAYANRGLKVLPFKAQNMSNNAALAVDSEAEPGPDGTIPPGEIGRAQALQARACRVAPSIDMNPVLLKPQTEIGAQVVLRGRVLGNCPAKVYHRMRHALMPSVLSSLNRLWAEADLVLVEGAGSGAEMYLRDSDITNMRLADSADLPVVFISDIDRGGTMGALVGSHALLRPNDRARVKGYLINKFRGDFSIFEPACETITEHTGWPFLGVLRWFEAAGSLPAEDSLALERPARNLSGRVRIAVPRLQRVANFDDLDPLAAEPAVDLFWLQPGQPLPADTDVVILPGSKATRADLAFLKAQGWDIDILAHVRRGGHVVGLCGGYQMMGHAVRDPQGLEGTPGETPGLGLLDLITEIGGDKRLIAVDMTDTLSGQTVRGFEMHMGCTEGPGLASPWFELEKNGQRVAEGAVAHQGRVMGGYVHGLFADDGFRAHWLKRVGATAELAYEERVEATLDALAVHCEQHLDLDKLYDLAK</sequence>
<keyword evidence="5 7" id="KW-0315">Glutamine amidotransferase</keyword>
<dbReference type="InterPro" id="IPR029062">
    <property type="entry name" value="Class_I_gatase-like"/>
</dbReference>
<dbReference type="SUPFAM" id="SSF52317">
    <property type="entry name" value="Class I glutamine amidotransferase-like"/>
    <property type="match status" value="1"/>
</dbReference>
<dbReference type="InterPro" id="IPR011698">
    <property type="entry name" value="GATase_3"/>
</dbReference>
<evidence type="ECO:0000259" key="9">
    <source>
        <dbReference type="Pfam" id="PF07685"/>
    </source>
</evidence>
<evidence type="ECO:0000256" key="7">
    <source>
        <dbReference type="HAMAP-Rule" id="MF_00028"/>
    </source>
</evidence>
<dbReference type="NCBIfam" id="TIGR00313">
    <property type="entry name" value="cobQ"/>
    <property type="match status" value="1"/>
</dbReference>
<dbReference type="PANTHER" id="PTHR21343">
    <property type="entry name" value="DETHIOBIOTIN SYNTHETASE"/>
    <property type="match status" value="1"/>
</dbReference>
<dbReference type="GO" id="GO:0009236">
    <property type="term" value="P:cobalamin biosynthetic process"/>
    <property type="evidence" value="ECO:0007669"/>
    <property type="project" value="UniProtKB-UniRule"/>
</dbReference>
<dbReference type="Proteomes" id="UP000217076">
    <property type="component" value="Unassembled WGS sequence"/>
</dbReference>
<dbReference type="GO" id="GO:0003824">
    <property type="term" value="F:catalytic activity"/>
    <property type="evidence" value="ECO:0007669"/>
    <property type="project" value="InterPro"/>
</dbReference>
<organism evidence="10 11">
    <name type="scientific">Roseospirillum parvum</name>
    <dbReference type="NCBI Taxonomy" id="83401"/>
    <lineage>
        <taxon>Bacteria</taxon>
        <taxon>Pseudomonadati</taxon>
        <taxon>Pseudomonadota</taxon>
        <taxon>Alphaproteobacteria</taxon>
        <taxon>Rhodospirillales</taxon>
        <taxon>Rhodospirillaceae</taxon>
        <taxon>Roseospirillum</taxon>
    </lineage>
</organism>
<dbReference type="PROSITE" id="PS51274">
    <property type="entry name" value="GATASE_COBBQ"/>
    <property type="match status" value="1"/>
</dbReference>
<evidence type="ECO:0000256" key="1">
    <source>
        <dbReference type="ARBA" id="ARBA00004953"/>
    </source>
</evidence>
<keyword evidence="11" id="KW-1185">Reference proteome</keyword>
<evidence type="ECO:0000313" key="10">
    <source>
        <dbReference type="EMBL" id="SDH37334.1"/>
    </source>
</evidence>
<feature type="active site" evidence="7">
    <location>
        <position position="465"/>
    </location>
</feature>
<dbReference type="CDD" id="cd01750">
    <property type="entry name" value="GATase1_CobQ"/>
    <property type="match status" value="1"/>
</dbReference>
<dbReference type="UniPathway" id="UPA00148"/>
<dbReference type="InterPro" id="IPR027417">
    <property type="entry name" value="P-loop_NTPase"/>
</dbReference>
<dbReference type="GO" id="GO:0015420">
    <property type="term" value="F:ABC-type vitamin B12 transporter activity"/>
    <property type="evidence" value="ECO:0007669"/>
    <property type="project" value="UniProtKB-UniRule"/>
</dbReference>
<dbReference type="Gene3D" id="3.40.50.300">
    <property type="entry name" value="P-loop containing nucleotide triphosphate hydrolases"/>
    <property type="match status" value="1"/>
</dbReference>
<dbReference type="Pfam" id="PF07685">
    <property type="entry name" value="GATase_3"/>
    <property type="match status" value="1"/>
</dbReference>
<evidence type="ECO:0000256" key="5">
    <source>
        <dbReference type="ARBA" id="ARBA00022962"/>
    </source>
</evidence>
<evidence type="ECO:0000256" key="4">
    <source>
        <dbReference type="ARBA" id="ARBA00022573"/>
    </source>
</evidence>
<comment type="similarity">
    <text evidence="2 7">Belongs to the CobB/CobQ family. CobQ subfamily.</text>
</comment>
<evidence type="ECO:0000256" key="2">
    <source>
        <dbReference type="ARBA" id="ARBA00006205"/>
    </source>
</evidence>
<evidence type="ECO:0000256" key="6">
    <source>
        <dbReference type="ARBA" id="ARBA00025166"/>
    </source>
</evidence>
<comment type="function">
    <text evidence="6 7">Catalyzes amidations at positions B, D, E, and G on adenosylcobyrinic A,C-diamide. NH(2) groups are provided by glutamine, and one molecule of ATP is hydrogenolyzed for each amidation.</text>
</comment>
<dbReference type="OrthoDB" id="9808302at2"/>
<gene>
    <name evidence="7" type="primary">cobQ</name>
    <name evidence="10" type="ORF">SAMN05421742_106136</name>
</gene>
<dbReference type="AlphaFoldDB" id="A0A1G8BW54"/>
<dbReference type="InterPro" id="IPR033949">
    <property type="entry name" value="CobQ_GATase1"/>
</dbReference>